<dbReference type="InterPro" id="IPR013670">
    <property type="entry name" value="EcoEI_R_C_dom"/>
</dbReference>
<sequence>MTPEEKARIKIDQWFADAGWEVVDREDYEPTCTAVAIREGLLKGNLEADYFLFINGKAVGILEAKREETDAFASKVCDQATLYARSVPNIYQAYQKPLPFIFTSNGKELYFCDFREQDSYFRQIMAIPTPHELVKKLGIEDTFAGLPTLKKKGLRDCQYEAVTELEKSFRSGRNRALMVLATGAGKTYTACLATYRMLSYTPMRRVLFLVDRNNLGKQAEGEFGTFRLTENGDAFNTIFTVNRLRSSSIPSDSNVVISTIQRLFSFLKGDIIEDNEEDDGNEPMEEVILPPNPNLPHDYFDMIIIDECHRSIYGNWRKVLEYFDTARLVGLTATPIEETEKFFNYNIIVNYTLEKSIVDGVNVDCRVYRIKTQVTESGGAILEGEKFKEETKYTGEVKTKNSKETKFYTNKELNRSIINPAQIKLILSTYRDVVYTELFNDPQREPNIDYLPKTLIFALNETHATNIVQIAKEVFGRTDDRFVQKITYSAGDSNELIRQFRNDKDFRIAVTCTLVATGTDVKPLEVVMFMRDVESLPLYIQMKGRGVRTIGDEQLRNVTPNAFSKDCFYLVDAVGVTESMKTVKPIDGSPTTKTITLKELLERISHGYIPDEYLKRLAATLARIYYKADESQKKEFARLSHHDMKELSAKIYAVLEKGTLPPFVSTDDSNNERKGLVSPLANHADARRYLLILAAGFVNTLMPGEDALISKGFSVEEAKDTTEAFEDFCKKYYDEIEALRIIHSNTGEPITYSMLKDLENKLKMANNHFSPKQIWNSYAILSPNKVKHSTTKEESAALTNIIQLVRFAFRQIERLDSVVTTSKQYFNLWLGQTQREITDKQREVVSRIVDYIASNGACTVRDIREDDATHAAQMIRAFGNMQKADEALHSLYKFVVLRNAA</sequence>
<dbReference type="GO" id="GO:0005829">
    <property type="term" value="C:cytosol"/>
    <property type="evidence" value="ECO:0007669"/>
    <property type="project" value="TreeGrafter"/>
</dbReference>
<evidence type="ECO:0000313" key="3">
    <source>
        <dbReference type="Proteomes" id="UP000324383"/>
    </source>
</evidence>
<dbReference type="CDD" id="cd18032">
    <property type="entry name" value="DEXHc_RE_I_III_res"/>
    <property type="match status" value="1"/>
</dbReference>
<keyword evidence="3" id="KW-1185">Reference proteome</keyword>
<dbReference type="InterPro" id="IPR027417">
    <property type="entry name" value="P-loop_NTPase"/>
</dbReference>
<protein>
    <submittedName>
        <fullName evidence="2">DEAD/DEAH box helicase</fullName>
    </submittedName>
</protein>
<dbReference type="InterPro" id="IPR050742">
    <property type="entry name" value="Helicase_Restrict-Modif_Enz"/>
</dbReference>
<dbReference type="GO" id="GO:0009035">
    <property type="term" value="F:type I site-specific deoxyribonuclease activity"/>
    <property type="evidence" value="ECO:0007669"/>
    <property type="project" value="UniProtKB-EC"/>
</dbReference>
<comment type="caution">
    <text evidence="2">The sequence shown here is derived from an EMBL/GenBank/DDBJ whole genome shotgun (WGS) entry which is preliminary data.</text>
</comment>
<keyword evidence="2" id="KW-0067">ATP-binding</keyword>
<name>A0A5D3EDC6_9BACE</name>
<dbReference type="GO" id="GO:0003677">
    <property type="term" value="F:DNA binding"/>
    <property type="evidence" value="ECO:0007669"/>
    <property type="project" value="UniProtKB-KW"/>
</dbReference>
<dbReference type="GO" id="GO:0009307">
    <property type="term" value="P:DNA restriction-modification system"/>
    <property type="evidence" value="ECO:0007669"/>
    <property type="project" value="UniProtKB-KW"/>
</dbReference>
<dbReference type="Gene3D" id="3.40.50.300">
    <property type="entry name" value="P-loop containing nucleotide triphosphate hydrolases"/>
    <property type="match status" value="2"/>
</dbReference>
<proteinExistence type="predicted"/>
<organism evidence="2 3">
    <name type="scientific">Bacteroides pyogenes</name>
    <dbReference type="NCBI Taxonomy" id="310300"/>
    <lineage>
        <taxon>Bacteria</taxon>
        <taxon>Pseudomonadati</taxon>
        <taxon>Bacteroidota</taxon>
        <taxon>Bacteroidia</taxon>
        <taxon>Bacteroidales</taxon>
        <taxon>Bacteroidaceae</taxon>
        <taxon>Bacteroides</taxon>
    </lineage>
</organism>
<dbReference type="EMBL" id="VKLW01000020">
    <property type="protein sequence ID" value="TYK33075.1"/>
    <property type="molecule type" value="Genomic_DNA"/>
</dbReference>
<dbReference type="InterPro" id="IPR006935">
    <property type="entry name" value="Helicase/UvrB_N"/>
</dbReference>
<keyword evidence="2" id="KW-0378">Hydrolase</keyword>
<dbReference type="AlphaFoldDB" id="A0A5D3EDC6"/>
<dbReference type="Pfam" id="PF04851">
    <property type="entry name" value="ResIII"/>
    <property type="match status" value="1"/>
</dbReference>
<gene>
    <name evidence="2" type="ORF">FNJ60_09540</name>
</gene>
<dbReference type="InterPro" id="IPR007409">
    <property type="entry name" value="Restrct_endonuc_type1_HsdR_N"/>
</dbReference>
<feature type="domain" description="Helicase ATP-binding" evidence="1">
    <location>
        <begin position="167"/>
        <end position="353"/>
    </location>
</feature>
<evidence type="ECO:0000313" key="2">
    <source>
        <dbReference type="EMBL" id="TYK33075.1"/>
    </source>
</evidence>
<reference evidence="2 3" key="1">
    <citation type="submission" date="2019-07" db="EMBL/GenBank/DDBJ databases">
        <title>Draft Genome Sequences of Bacteroides pyogenes Strains Isolated from the Uterus Holstein Dairy Cows with Metritis.</title>
        <authorList>
            <person name="Cunha F."/>
            <person name="Galvao K.N."/>
            <person name="Jeon S.J."/>
            <person name="Jeong K.C."/>
        </authorList>
    </citation>
    <scope>NUCLEOTIDE SEQUENCE [LARGE SCALE GENOMIC DNA]</scope>
    <source>
        <strain evidence="2 3">KG-31</strain>
    </source>
</reference>
<dbReference type="Pfam" id="PF04313">
    <property type="entry name" value="HSDR_N"/>
    <property type="match status" value="1"/>
</dbReference>
<dbReference type="PANTHER" id="PTHR47396">
    <property type="entry name" value="TYPE I RESTRICTION ENZYME ECOKI R PROTEIN"/>
    <property type="match status" value="1"/>
</dbReference>
<accession>A0A5D3EDC6</accession>
<dbReference type="Pfam" id="PF08463">
    <property type="entry name" value="EcoEI_R_C"/>
    <property type="match status" value="1"/>
</dbReference>
<keyword evidence="2" id="KW-0547">Nucleotide-binding</keyword>
<dbReference type="RefSeq" id="WP_148730581.1">
    <property type="nucleotide sequence ID" value="NZ_VKLW01000020.1"/>
</dbReference>
<keyword evidence="2" id="KW-0347">Helicase</keyword>
<evidence type="ECO:0000259" key="1">
    <source>
        <dbReference type="PROSITE" id="PS51192"/>
    </source>
</evidence>
<dbReference type="SUPFAM" id="SSF52540">
    <property type="entry name" value="P-loop containing nucleoside triphosphate hydrolases"/>
    <property type="match status" value="2"/>
</dbReference>
<dbReference type="PROSITE" id="PS51192">
    <property type="entry name" value="HELICASE_ATP_BIND_1"/>
    <property type="match status" value="1"/>
</dbReference>
<dbReference type="InterPro" id="IPR014001">
    <property type="entry name" value="Helicase_ATP-bd"/>
</dbReference>
<dbReference type="GO" id="GO:0004386">
    <property type="term" value="F:helicase activity"/>
    <property type="evidence" value="ECO:0007669"/>
    <property type="project" value="UniProtKB-KW"/>
</dbReference>
<dbReference type="PANTHER" id="PTHR47396:SF1">
    <property type="entry name" value="ATP-DEPENDENT HELICASE IRC3-RELATED"/>
    <property type="match status" value="1"/>
</dbReference>
<dbReference type="Proteomes" id="UP000324383">
    <property type="component" value="Unassembled WGS sequence"/>
</dbReference>
<dbReference type="GO" id="GO:0005524">
    <property type="term" value="F:ATP binding"/>
    <property type="evidence" value="ECO:0007669"/>
    <property type="project" value="UniProtKB-KW"/>
</dbReference>
<dbReference type="SMART" id="SM00487">
    <property type="entry name" value="DEXDc"/>
    <property type="match status" value="1"/>
</dbReference>
<dbReference type="Gene3D" id="3.90.1570.30">
    <property type="match status" value="1"/>
</dbReference>